<feature type="domain" description="Multidrug resistance protein MdtA-like alpha-helical hairpin" evidence="5">
    <location>
        <begin position="111"/>
        <end position="180"/>
    </location>
</feature>
<dbReference type="EMBL" id="SMDC01000004">
    <property type="protein sequence ID" value="TCW36271.1"/>
    <property type="molecule type" value="Genomic_DNA"/>
</dbReference>
<feature type="region of interest" description="Disordered" evidence="4">
    <location>
        <begin position="383"/>
        <end position="422"/>
    </location>
</feature>
<dbReference type="FunFam" id="2.40.420.20:FF:000001">
    <property type="entry name" value="Efflux RND transporter periplasmic adaptor subunit"/>
    <property type="match status" value="1"/>
</dbReference>
<evidence type="ECO:0000259" key="6">
    <source>
        <dbReference type="Pfam" id="PF25917"/>
    </source>
</evidence>
<keyword evidence="3" id="KW-0175">Coiled coil</keyword>
<evidence type="ECO:0000259" key="7">
    <source>
        <dbReference type="Pfam" id="PF25944"/>
    </source>
</evidence>
<dbReference type="InterPro" id="IPR058624">
    <property type="entry name" value="MdtA-like_HH"/>
</dbReference>
<dbReference type="Pfam" id="PF25917">
    <property type="entry name" value="BSH_RND"/>
    <property type="match status" value="1"/>
</dbReference>
<dbReference type="Proteomes" id="UP000295247">
    <property type="component" value="Unassembled WGS sequence"/>
</dbReference>
<dbReference type="NCBIfam" id="TIGR01730">
    <property type="entry name" value="RND_mfp"/>
    <property type="match status" value="1"/>
</dbReference>
<proteinExistence type="inferred from homology"/>
<dbReference type="Pfam" id="PF25967">
    <property type="entry name" value="RND-MFP_C"/>
    <property type="match status" value="1"/>
</dbReference>
<dbReference type="Pfam" id="PF25876">
    <property type="entry name" value="HH_MFP_RND"/>
    <property type="match status" value="1"/>
</dbReference>
<feature type="domain" description="Multidrug resistance protein MdtA-like C-terminal permuted SH3" evidence="8">
    <location>
        <begin position="318"/>
        <end position="378"/>
    </location>
</feature>
<reference evidence="9 10" key="1">
    <citation type="submission" date="2019-03" db="EMBL/GenBank/DDBJ databases">
        <title>Genomic Encyclopedia of Type Strains, Phase IV (KMG-IV): sequencing the most valuable type-strain genomes for metagenomic binning, comparative biology and taxonomic classification.</title>
        <authorList>
            <person name="Goeker M."/>
        </authorList>
    </citation>
    <scope>NUCLEOTIDE SEQUENCE [LARGE SCALE GENOMIC DNA]</scope>
    <source>
        <strain evidence="9 10">DSM 203</strain>
    </source>
</reference>
<evidence type="ECO:0000259" key="5">
    <source>
        <dbReference type="Pfam" id="PF25876"/>
    </source>
</evidence>
<feature type="domain" description="Multidrug resistance protein MdtA-like beta-barrel" evidence="7">
    <location>
        <begin position="218"/>
        <end position="311"/>
    </location>
</feature>
<feature type="domain" description="Multidrug resistance protein MdtA-like barrel-sandwich hybrid" evidence="6">
    <location>
        <begin position="71"/>
        <end position="204"/>
    </location>
</feature>
<dbReference type="GO" id="GO:0046677">
    <property type="term" value="P:response to antibiotic"/>
    <property type="evidence" value="ECO:0007669"/>
    <property type="project" value="TreeGrafter"/>
</dbReference>
<dbReference type="PANTHER" id="PTHR30158">
    <property type="entry name" value="ACRA/E-RELATED COMPONENT OF DRUG EFFLUX TRANSPORTER"/>
    <property type="match status" value="1"/>
</dbReference>
<comment type="caution">
    <text evidence="9">The sequence shown here is derived from an EMBL/GenBank/DDBJ whole genome shotgun (WGS) entry which is preliminary data.</text>
</comment>
<sequence length="422" mass="45184">MVSMPRGAVPLRSARRSGAVLSLCSLLILGCVPGGDAPPAAEPPSVGVIAVTEERVNPYFEFVGKTRAADTVALRARVTGFLLERAFQEGGQVETDDLLFRIEPEQYQASLAQAEAQLSAAEASLNRAQVDLARYQELAKAKNVSQQKVDEAQAEVLVQEAAVETAQADIQKAQLNVDYTEIRAPIAGRIDLAAFDVGNLVEPASGVLATINRMDPIKVAFSIAETWYLELAQAGARARQGQDPDELAAPGKQHFVPQIRLPDGSLYPHDGWFDFFDNKVDETTGTVLIRAQFPNPDQLLLPGQFVTVVIERREAVSAVVVPQAALLTDQGGSYVLVVGDDDKVERRRVKTGQRFGTRQVIEEGLESGERIVLYGIQKVRPGIQVRPETTTPPGDPLAATGPGSSGENGGGDGDDAAPAARD</sequence>
<protein>
    <submittedName>
        <fullName evidence="9">Membrane fusion protein (Multidrug efflux system)</fullName>
    </submittedName>
</protein>
<dbReference type="InterPro" id="IPR058627">
    <property type="entry name" value="MdtA-like_C"/>
</dbReference>
<dbReference type="Gene3D" id="1.10.287.470">
    <property type="entry name" value="Helix hairpin bin"/>
    <property type="match status" value="1"/>
</dbReference>
<dbReference type="GO" id="GO:0022857">
    <property type="term" value="F:transmembrane transporter activity"/>
    <property type="evidence" value="ECO:0007669"/>
    <property type="project" value="InterPro"/>
</dbReference>
<dbReference type="PROSITE" id="PS51257">
    <property type="entry name" value="PROKAR_LIPOPROTEIN"/>
    <property type="match status" value="1"/>
</dbReference>
<evidence type="ECO:0000256" key="4">
    <source>
        <dbReference type="SAM" id="MobiDB-lite"/>
    </source>
</evidence>
<dbReference type="Gene3D" id="2.40.30.170">
    <property type="match status" value="1"/>
</dbReference>
<evidence type="ECO:0000256" key="2">
    <source>
        <dbReference type="ARBA" id="ARBA00009477"/>
    </source>
</evidence>
<gene>
    <name evidence="9" type="ORF">EDC29_10454</name>
</gene>
<dbReference type="RefSeq" id="WP_223806096.1">
    <property type="nucleotide sequence ID" value="NZ_NRRH01000019.1"/>
</dbReference>
<dbReference type="AlphaFoldDB" id="A0A4R4AB88"/>
<dbReference type="SUPFAM" id="SSF111369">
    <property type="entry name" value="HlyD-like secretion proteins"/>
    <property type="match status" value="1"/>
</dbReference>
<dbReference type="Gene3D" id="2.40.50.100">
    <property type="match status" value="1"/>
</dbReference>
<dbReference type="PANTHER" id="PTHR30158:SF3">
    <property type="entry name" value="MULTIDRUG EFFLUX PUMP SUBUNIT ACRA-RELATED"/>
    <property type="match status" value="1"/>
</dbReference>
<accession>A0A4R4AB88</accession>
<feature type="coiled-coil region" evidence="3">
    <location>
        <begin position="111"/>
        <end position="169"/>
    </location>
</feature>
<evidence type="ECO:0000313" key="9">
    <source>
        <dbReference type="EMBL" id="TCW36271.1"/>
    </source>
</evidence>
<organism evidence="9 10">
    <name type="scientific">Marichromatium gracile</name>
    <name type="common">Chromatium gracile</name>
    <dbReference type="NCBI Taxonomy" id="1048"/>
    <lineage>
        <taxon>Bacteria</taxon>
        <taxon>Pseudomonadati</taxon>
        <taxon>Pseudomonadota</taxon>
        <taxon>Gammaproteobacteria</taxon>
        <taxon>Chromatiales</taxon>
        <taxon>Chromatiaceae</taxon>
        <taxon>Marichromatium</taxon>
    </lineage>
</organism>
<name>A0A4R4AB88_MARGR</name>
<evidence type="ECO:0000259" key="8">
    <source>
        <dbReference type="Pfam" id="PF25967"/>
    </source>
</evidence>
<comment type="subcellular location">
    <subcellularLocation>
        <location evidence="1">Cell inner membrane</location>
        <topology evidence="1">Lipid-anchor</topology>
    </subcellularLocation>
</comment>
<dbReference type="Gene3D" id="2.40.420.20">
    <property type="match status" value="1"/>
</dbReference>
<dbReference type="InterPro" id="IPR006143">
    <property type="entry name" value="RND_pump_MFP"/>
</dbReference>
<evidence type="ECO:0000313" key="10">
    <source>
        <dbReference type="Proteomes" id="UP000295247"/>
    </source>
</evidence>
<dbReference type="InterPro" id="IPR058625">
    <property type="entry name" value="MdtA-like_BSH"/>
</dbReference>
<dbReference type="Pfam" id="PF25944">
    <property type="entry name" value="Beta-barrel_RND"/>
    <property type="match status" value="1"/>
</dbReference>
<evidence type="ECO:0000256" key="1">
    <source>
        <dbReference type="ARBA" id="ARBA00004519"/>
    </source>
</evidence>
<dbReference type="GO" id="GO:0005886">
    <property type="term" value="C:plasma membrane"/>
    <property type="evidence" value="ECO:0007669"/>
    <property type="project" value="UniProtKB-SubCell"/>
</dbReference>
<comment type="similarity">
    <text evidence="2">Belongs to the membrane fusion protein (MFP) (TC 8.A.1) family.</text>
</comment>
<dbReference type="InterPro" id="IPR058626">
    <property type="entry name" value="MdtA-like_b-barrel"/>
</dbReference>
<evidence type="ECO:0000256" key="3">
    <source>
        <dbReference type="SAM" id="Coils"/>
    </source>
</evidence>